<gene>
    <name evidence="1" type="ORF">A2824_03245</name>
</gene>
<proteinExistence type="predicted"/>
<accession>A0A1F6VJB2</accession>
<name>A0A1F6VJB2_9BACT</name>
<sequence length="62" mass="7392">MIKVKIFKIDHKYFEKGRQEIEAWLKKNKDLKLNDVKIIQSTKSGAMFDAETIISIFYKNKK</sequence>
<protein>
    <submittedName>
        <fullName evidence="1">Uncharacterized protein</fullName>
    </submittedName>
</protein>
<dbReference type="AlphaFoldDB" id="A0A1F6VJB2"/>
<evidence type="ECO:0000313" key="2">
    <source>
        <dbReference type="Proteomes" id="UP000178059"/>
    </source>
</evidence>
<reference evidence="1 2" key="1">
    <citation type="journal article" date="2016" name="Nat. Commun.">
        <title>Thousands of microbial genomes shed light on interconnected biogeochemical processes in an aquifer system.</title>
        <authorList>
            <person name="Anantharaman K."/>
            <person name="Brown C.T."/>
            <person name="Hug L.A."/>
            <person name="Sharon I."/>
            <person name="Castelle C.J."/>
            <person name="Probst A.J."/>
            <person name="Thomas B.C."/>
            <person name="Singh A."/>
            <person name="Wilkins M.J."/>
            <person name="Karaoz U."/>
            <person name="Brodie E.L."/>
            <person name="Williams K.H."/>
            <person name="Hubbard S.S."/>
            <person name="Banfield J.F."/>
        </authorList>
    </citation>
    <scope>NUCLEOTIDE SEQUENCE [LARGE SCALE GENOMIC DNA]</scope>
</reference>
<evidence type="ECO:0000313" key="1">
    <source>
        <dbReference type="EMBL" id="OGI69704.1"/>
    </source>
</evidence>
<dbReference type="EMBL" id="MFTT01000021">
    <property type="protein sequence ID" value="OGI69704.1"/>
    <property type="molecule type" value="Genomic_DNA"/>
</dbReference>
<organism evidence="1 2">
    <name type="scientific">Candidatus Nomurabacteria bacterium RIFCSPHIGHO2_01_FULL_42_16</name>
    <dbReference type="NCBI Taxonomy" id="1801743"/>
    <lineage>
        <taxon>Bacteria</taxon>
        <taxon>Candidatus Nomuraibacteriota</taxon>
    </lineage>
</organism>
<comment type="caution">
    <text evidence="1">The sequence shown here is derived from an EMBL/GenBank/DDBJ whole genome shotgun (WGS) entry which is preliminary data.</text>
</comment>
<dbReference type="Proteomes" id="UP000178059">
    <property type="component" value="Unassembled WGS sequence"/>
</dbReference>